<evidence type="ECO:0000313" key="2">
    <source>
        <dbReference type="Proteomes" id="UP000735302"/>
    </source>
</evidence>
<name>A0AAV4CXV0_9GAST</name>
<dbReference type="EMBL" id="BLXT01007134">
    <property type="protein sequence ID" value="GFO36729.1"/>
    <property type="molecule type" value="Genomic_DNA"/>
</dbReference>
<evidence type="ECO:0008006" key="3">
    <source>
        <dbReference type="Google" id="ProtNLM"/>
    </source>
</evidence>
<proteinExistence type="predicted"/>
<comment type="caution">
    <text evidence="1">The sequence shown here is derived from an EMBL/GenBank/DDBJ whole genome shotgun (WGS) entry which is preliminary data.</text>
</comment>
<accession>A0AAV4CXV0</accession>
<dbReference type="Proteomes" id="UP000735302">
    <property type="component" value="Unassembled WGS sequence"/>
</dbReference>
<sequence>MSGRKGKHPLKIRNDLRPKKVLNKLSRFASYKLPPGCGRKRIIIVTTRKVSRNLLILDRKSVILKANYRVVKAIRAAKKICPLQEEELK</sequence>
<reference evidence="1 2" key="1">
    <citation type="journal article" date="2021" name="Elife">
        <title>Chloroplast acquisition without the gene transfer in kleptoplastic sea slugs, Plakobranchus ocellatus.</title>
        <authorList>
            <person name="Maeda T."/>
            <person name="Takahashi S."/>
            <person name="Yoshida T."/>
            <person name="Shimamura S."/>
            <person name="Takaki Y."/>
            <person name="Nagai Y."/>
            <person name="Toyoda A."/>
            <person name="Suzuki Y."/>
            <person name="Arimoto A."/>
            <person name="Ishii H."/>
            <person name="Satoh N."/>
            <person name="Nishiyama T."/>
            <person name="Hasebe M."/>
            <person name="Maruyama T."/>
            <person name="Minagawa J."/>
            <person name="Obokata J."/>
            <person name="Shigenobu S."/>
        </authorList>
    </citation>
    <scope>NUCLEOTIDE SEQUENCE [LARGE SCALE GENOMIC DNA]</scope>
</reference>
<evidence type="ECO:0000313" key="1">
    <source>
        <dbReference type="EMBL" id="GFO36729.1"/>
    </source>
</evidence>
<dbReference type="AlphaFoldDB" id="A0AAV4CXV0"/>
<organism evidence="1 2">
    <name type="scientific">Plakobranchus ocellatus</name>
    <dbReference type="NCBI Taxonomy" id="259542"/>
    <lineage>
        <taxon>Eukaryota</taxon>
        <taxon>Metazoa</taxon>
        <taxon>Spiralia</taxon>
        <taxon>Lophotrochozoa</taxon>
        <taxon>Mollusca</taxon>
        <taxon>Gastropoda</taxon>
        <taxon>Heterobranchia</taxon>
        <taxon>Euthyneura</taxon>
        <taxon>Panpulmonata</taxon>
        <taxon>Sacoglossa</taxon>
        <taxon>Placobranchoidea</taxon>
        <taxon>Plakobranchidae</taxon>
        <taxon>Plakobranchus</taxon>
    </lineage>
</organism>
<protein>
    <recommendedName>
        <fullName evidence="3">60S ribosomal protein L28</fullName>
    </recommendedName>
</protein>
<gene>
    <name evidence="1" type="ORF">PoB_006323400</name>
</gene>
<keyword evidence="2" id="KW-1185">Reference proteome</keyword>